<organism evidence="1 2">
    <name type="scientific">Caerostris extrusa</name>
    <name type="common">Bark spider</name>
    <name type="synonym">Caerostris bankana</name>
    <dbReference type="NCBI Taxonomy" id="172846"/>
    <lineage>
        <taxon>Eukaryota</taxon>
        <taxon>Metazoa</taxon>
        <taxon>Ecdysozoa</taxon>
        <taxon>Arthropoda</taxon>
        <taxon>Chelicerata</taxon>
        <taxon>Arachnida</taxon>
        <taxon>Araneae</taxon>
        <taxon>Araneomorphae</taxon>
        <taxon>Entelegynae</taxon>
        <taxon>Araneoidea</taxon>
        <taxon>Araneidae</taxon>
        <taxon>Caerostris</taxon>
    </lineage>
</organism>
<evidence type="ECO:0000313" key="1">
    <source>
        <dbReference type="EMBL" id="GIX85347.1"/>
    </source>
</evidence>
<gene>
    <name evidence="1" type="ORF">CEXT_641231</name>
</gene>
<keyword evidence="2" id="KW-1185">Reference proteome</keyword>
<dbReference type="Proteomes" id="UP001054945">
    <property type="component" value="Unassembled WGS sequence"/>
</dbReference>
<accession>A0AAV4NQ89</accession>
<name>A0AAV4NQ89_CAEEX</name>
<dbReference type="EMBL" id="BPLR01021053">
    <property type="protein sequence ID" value="GIX85347.1"/>
    <property type="molecule type" value="Genomic_DNA"/>
</dbReference>
<protein>
    <submittedName>
        <fullName evidence="1">Uncharacterized protein</fullName>
    </submittedName>
</protein>
<dbReference type="AlphaFoldDB" id="A0AAV4NQ89"/>
<comment type="caution">
    <text evidence="1">The sequence shown here is derived from an EMBL/GenBank/DDBJ whole genome shotgun (WGS) entry which is preliminary data.</text>
</comment>
<reference evidence="1 2" key="1">
    <citation type="submission" date="2021-06" db="EMBL/GenBank/DDBJ databases">
        <title>Caerostris extrusa draft genome.</title>
        <authorList>
            <person name="Kono N."/>
            <person name="Arakawa K."/>
        </authorList>
    </citation>
    <scope>NUCLEOTIDE SEQUENCE [LARGE SCALE GENOMIC DNA]</scope>
</reference>
<proteinExistence type="predicted"/>
<evidence type="ECO:0000313" key="2">
    <source>
        <dbReference type="Proteomes" id="UP001054945"/>
    </source>
</evidence>
<sequence length="318" mass="36250">MSVTDGNLYKGRESETCLFGLMARFVSADLHGFGIHVRNKHLLQFQSLHINSSLYGNESVLDALSIVYTRTREMPVTRAIYYKGRESENLSVWVDGDDSFQPICMDSGFMSLHINSSLYGNESVLDALSTVYTRTRAMPVTTAIYYQGRESETFLFGLMATIRFGRFACVRDSALEIAYYHQDTLNPRPEQAPFLQFQSLHINSSLYGNESVLDALSTVYTRTRAMPVTRSIYYQGRESETCLFGLMATIRFSRFAWIRDSPEQAPFYNFSLCVSIAHFTEMNQSWTLCPLFALERGRCQLRGQSITRAENRKLVCLG</sequence>